<dbReference type="FunFam" id="2.40.110.10:FF:000002">
    <property type="entry name" value="Acyl-CoA dehydrogenase fadE12"/>
    <property type="match status" value="1"/>
</dbReference>
<dbReference type="OrthoDB" id="9775090at2"/>
<reference evidence="12 13" key="1">
    <citation type="submission" date="2018-05" db="EMBL/GenBank/DDBJ databases">
        <title>Acuticoccus sediminis sp. nov., isolated from deep-sea sediment of Indian Ocean.</title>
        <authorList>
            <person name="Liu X."/>
            <person name="Lai Q."/>
            <person name="Du Y."/>
            <person name="Sun F."/>
            <person name="Zhang X."/>
            <person name="Wang S."/>
            <person name="Shao Z."/>
        </authorList>
    </citation>
    <scope>NUCLEOTIDE SEQUENCE [LARGE SCALE GENOMIC DNA]</scope>
    <source>
        <strain evidence="12 13">PTG4-2</strain>
    </source>
</reference>
<evidence type="ECO:0000313" key="13">
    <source>
        <dbReference type="Proteomes" id="UP000249590"/>
    </source>
</evidence>
<dbReference type="InterPro" id="IPR050741">
    <property type="entry name" value="Acyl-CoA_dehydrogenase"/>
</dbReference>
<keyword evidence="6 7" id="KW-0560">Oxidoreductase</keyword>
<dbReference type="RefSeq" id="WP_111344461.1">
    <property type="nucleotide sequence ID" value="NZ_JAIWKD010000002.1"/>
</dbReference>
<feature type="domain" description="Acyl-CoA oxidase/dehydrogenase middle" evidence="10">
    <location>
        <begin position="132"/>
        <end position="233"/>
    </location>
</feature>
<dbReference type="InterPro" id="IPR006091">
    <property type="entry name" value="Acyl-CoA_Oxase/DH_mid-dom"/>
</dbReference>
<evidence type="ECO:0000256" key="2">
    <source>
        <dbReference type="ARBA" id="ARBA00009347"/>
    </source>
</evidence>
<name>A0A8B2NZV0_9HYPH</name>
<dbReference type="Gene3D" id="2.40.110.10">
    <property type="entry name" value="Butyryl-CoA Dehydrogenase, subunit A, domain 2"/>
    <property type="match status" value="1"/>
</dbReference>
<protein>
    <submittedName>
        <fullName evidence="12">Acyl-CoA dehydrogenase</fullName>
    </submittedName>
</protein>
<proteinExistence type="inferred from homology"/>
<dbReference type="SUPFAM" id="SSF47203">
    <property type="entry name" value="Acyl-CoA dehydrogenase C-terminal domain-like"/>
    <property type="match status" value="1"/>
</dbReference>
<comment type="subunit">
    <text evidence="3">Homodimer.</text>
</comment>
<dbReference type="InterPro" id="IPR037069">
    <property type="entry name" value="AcylCoA_DH/ox_N_sf"/>
</dbReference>
<dbReference type="Pfam" id="PF00441">
    <property type="entry name" value="Acyl-CoA_dh_1"/>
    <property type="match status" value="1"/>
</dbReference>
<feature type="domain" description="Acyl-CoA dehydrogenase/oxidase N-terminal" evidence="11">
    <location>
        <begin position="10"/>
        <end position="128"/>
    </location>
</feature>
<keyword evidence="5 7" id="KW-0274">FAD</keyword>
<evidence type="ECO:0000313" key="12">
    <source>
        <dbReference type="EMBL" id="RAI01547.1"/>
    </source>
</evidence>
<comment type="similarity">
    <text evidence="2 7">Belongs to the acyl-CoA dehydrogenase family.</text>
</comment>
<dbReference type="GO" id="GO:0033539">
    <property type="term" value="P:fatty acid beta-oxidation using acyl-CoA dehydrogenase"/>
    <property type="evidence" value="ECO:0007669"/>
    <property type="project" value="TreeGrafter"/>
</dbReference>
<dbReference type="GO" id="GO:0050660">
    <property type="term" value="F:flavin adenine dinucleotide binding"/>
    <property type="evidence" value="ECO:0007669"/>
    <property type="project" value="InterPro"/>
</dbReference>
<evidence type="ECO:0000256" key="7">
    <source>
        <dbReference type="RuleBase" id="RU362125"/>
    </source>
</evidence>
<comment type="caution">
    <text evidence="12">The sequence shown here is derived from an EMBL/GenBank/DDBJ whole genome shotgun (WGS) entry which is preliminary data.</text>
</comment>
<comment type="cofactor">
    <cofactor evidence="1 7">
        <name>FAD</name>
        <dbReference type="ChEBI" id="CHEBI:57692"/>
    </cofactor>
</comment>
<evidence type="ECO:0000259" key="11">
    <source>
        <dbReference type="Pfam" id="PF02771"/>
    </source>
</evidence>
<dbReference type="AlphaFoldDB" id="A0A8B2NZV0"/>
<evidence type="ECO:0000256" key="8">
    <source>
        <dbReference type="SAM" id="MobiDB-lite"/>
    </source>
</evidence>
<organism evidence="12 13">
    <name type="scientific">Acuticoccus sediminis</name>
    <dbReference type="NCBI Taxonomy" id="2184697"/>
    <lineage>
        <taxon>Bacteria</taxon>
        <taxon>Pseudomonadati</taxon>
        <taxon>Pseudomonadota</taxon>
        <taxon>Alphaproteobacteria</taxon>
        <taxon>Hyphomicrobiales</taxon>
        <taxon>Amorphaceae</taxon>
        <taxon>Acuticoccus</taxon>
    </lineage>
</organism>
<dbReference type="InterPro" id="IPR046373">
    <property type="entry name" value="Acyl-CoA_Oxase/DH_mid-dom_sf"/>
</dbReference>
<dbReference type="PANTHER" id="PTHR48083:SF13">
    <property type="entry name" value="ACYL-COA DEHYDROGENASE FAMILY MEMBER 11"/>
    <property type="match status" value="1"/>
</dbReference>
<feature type="region of interest" description="Disordered" evidence="8">
    <location>
        <begin position="403"/>
        <end position="424"/>
    </location>
</feature>
<dbReference type="InterPro" id="IPR009075">
    <property type="entry name" value="AcylCo_DH/oxidase_C"/>
</dbReference>
<dbReference type="Pfam" id="PF02771">
    <property type="entry name" value="Acyl-CoA_dh_N"/>
    <property type="match status" value="1"/>
</dbReference>
<evidence type="ECO:0000256" key="6">
    <source>
        <dbReference type="ARBA" id="ARBA00023002"/>
    </source>
</evidence>
<dbReference type="GO" id="GO:0003995">
    <property type="term" value="F:acyl-CoA dehydrogenase activity"/>
    <property type="evidence" value="ECO:0007669"/>
    <property type="project" value="TreeGrafter"/>
</dbReference>
<dbReference type="Gene3D" id="1.10.540.10">
    <property type="entry name" value="Acyl-CoA dehydrogenase/oxidase, N-terminal domain"/>
    <property type="match status" value="1"/>
</dbReference>
<accession>A0A8B2NZV0</accession>
<keyword evidence="4 7" id="KW-0285">Flavoprotein</keyword>
<dbReference type="GO" id="GO:0005737">
    <property type="term" value="C:cytoplasm"/>
    <property type="evidence" value="ECO:0007669"/>
    <property type="project" value="TreeGrafter"/>
</dbReference>
<dbReference type="EMBL" id="QHHQ01000002">
    <property type="protein sequence ID" value="RAI01547.1"/>
    <property type="molecule type" value="Genomic_DNA"/>
</dbReference>
<keyword evidence="13" id="KW-1185">Reference proteome</keyword>
<dbReference type="InterPro" id="IPR009100">
    <property type="entry name" value="AcylCoA_DH/oxidase_NM_dom_sf"/>
</dbReference>
<evidence type="ECO:0000259" key="9">
    <source>
        <dbReference type="Pfam" id="PF00441"/>
    </source>
</evidence>
<dbReference type="InterPro" id="IPR013786">
    <property type="entry name" value="AcylCoA_DH/ox_N"/>
</dbReference>
<evidence type="ECO:0000256" key="5">
    <source>
        <dbReference type="ARBA" id="ARBA00022827"/>
    </source>
</evidence>
<dbReference type="Proteomes" id="UP000249590">
    <property type="component" value="Unassembled WGS sequence"/>
</dbReference>
<sequence length="424" mass="47023">MIPDKTERVLELEARLLEFMEEHIYPNEARYYRETEELGPFAVQPIVEELKPIAKAAGLWNLFLPDSELGAGLKNVEYAPLCEIMGRSHLAPEVFNCSAPDTGNMETLVRYATPEQQERWLKPLLAGEIRSSFAMTEPDVASSDARNIQSEIRREGDEYVINGHKWYTTGATDPRCKLLIFMGKTDPSAETYRQQSMILLPKDTPGVTVKRSLPVFGFYAVPDRASEITFENVRVPVSSMLLGEGRGFEIAQGRLGPGRIHHCMRSIGLAERTLAKVCKRTSERVAFGKPISDQSVTRERIAEMRIMIEQCRLLTLYAAHKMDTVGNKEAKAEIAMIKVAVPKMVCQVVDWAIQAFGGGGTGNDFGLASAYATARIMRLVDGPDEVHRDQLARLELKKQAATNQTGGVGNWGPAVSSRALPPAE</sequence>
<evidence type="ECO:0000256" key="1">
    <source>
        <dbReference type="ARBA" id="ARBA00001974"/>
    </source>
</evidence>
<evidence type="ECO:0000256" key="4">
    <source>
        <dbReference type="ARBA" id="ARBA00022630"/>
    </source>
</evidence>
<dbReference type="InterPro" id="IPR036250">
    <property type="entry name" value="AcylCo_DH-like_C"/>
</dbReference>
<dbReference type="PANTHER" id="PTHR48083">
    <property type="entry name" value="MEDIUM-CHAIN SPECIFIC ACYL-COA DEHYDROGENASE, MITOCHONDRIAL-RELATED"/>
    <property type="match status" value="1"/>
</dbReference>
<dbReference type="SUPFAM" id="SSF56645">
    <property type="entry name" value="Acyl-CoA dehydrogenase NM domain-like"/>
    <property type="match status" value="1"/>
</dbReference>
<gene>
    <name evidence="12" type="ORF">DLJ53_08960</name>
</gene>
<dbReference type="Gene3D" id="1.20.140.10">
    <property type="entry name" value="Butyryl-CoA Dehydrogenase, subunit A, domain 3"/>
    <property type="match status" value="1"/>
</dbReference>
<evidence type="ECO:0000256" key="3">
    <source>
        <dbReference type="ARBA" id="ARBA00011738"/>
    </source>
</evidence>
<evidence type="ECO:0000259" key="10">
    <source>
        <dbReference type="Pfam" id="PF02770"/>
    </source>
</evidence>
<feature type="domain" description="Acyl-CoA dehydrogenase/oxidase C-terminal" evidence="9">
    <location>
        <begin position="245"/>
        <end position="393"/>
    </location>
</feature>
<dbReference type="Pfam" id="PF02770">
    <property type="entry name" value="Acyl-CoA_dh_M"/>
    <property type="match status" value="1"/>
</dbReference>